<evidence type="ECO:0000313" key="7">
    <source>
        <dbReference type="Proteomes" id="UP000294830"/>
    </source>
</evidence>
<feature type="domain" description="Iron-binding zinc finger CDGSH type" evidence="5">
    <location>
        <begin position="20"/>
        <end position="64"/>
    </location>
</feature>
<proteinExistence type="predicted"/>
<dbReference type="Pfam" id="PF09360">
    <property type="entry name" value="zf-CDGSH"/>
    <property type="match status" value="1"/>
</dbReference>
<dbReference type="GO" id="GO:0005737">
    <property type="term" value="C:cytoplasm"/>
    <property type="evidence" value="ECO:0007669"/>
    <property type="project" value="UniProtKB-ARBA"/>
</dbReference>
<accession>A0A4R2EDD8</accession>
<dbReference type="RefSeq" id="WP_131839587.1">
    <property type="nucleotide sequence ID" value="NZ_SLWB01000009.1"/>
</dbReference>
<gene>
    <name evidence="6" type="ORF">CLV25_10992</name>
</gene>
<protein>
    <submittedName>
        <fullName evidence="6">Iron-binding CDGSH zinc finger protein</fullName>
    </submittedName>
</protein>
<reference evidence="6 7" key="1">
    <citation type="submission" date="2019-03" db="EMBL/GenBank/DDBJ databases">
        <title>Genomic Encyclopedia of Archaeal and Bacterial Type Strains, Phase II (KMG-II): from individual species to whole genera.</title>
        <authorList>
            <person name="Goeker M."/>
        </authorList>
    </citation>
    <scope>NUCLEOTIDE SEQUENCE [LARGE SCALE GENOMIC DNA]</scope>
    <source>
        <strain evidence="6 7">RL-C</strain>
    </source>
</reference>
<evidence type="ECO:0000259" key="5">
    <source>
        <dbReference type="Pfam" id="PF09360"/>
    </source>
</evidence>
<dbReference type="GO" id="GO:0046872">
    <property type="term" value="F:metal ion binding"/>
    <property type="evidence" value="ECO:0007669"/>
    <property type="project" value="UniProtKB-KW"/>
</dbReference>
<name>A0A4R2EDD8_9BACT</name>
<dbReference type="Proteomes" id="UP000294830">
    <property type="component" value="Unassembled WGS sequence"/>
</dbReference>
<evidence type="ECO:0000256" key="4">
    <source>
        <dbReference type="ARBA" id="ARBA00023014"/>
    </source>
</evidence>
<evidence type="ECO:0000313" key="6">
    <source>
        <dbReference type="EMBL" id="TCN66463.1"/>
    </source>
</evidence>
<dbReference type="GO" id="GO:0051537">
    <property type="term" value="F:2 iron, 2 sulfur cluster binding"/>
    <property type="evidence" value="ECO:0007669"/>
    <property type="project" value="UniProtKB-KW"/>
</dbReference>
<dbReference type="EMBL" id="SLWB01000009">
    <property type="protein sequence ID" value="TCN66463.1"/>
    <property type="molecule type" value="Genomic_DNA"/>
</dbReference>
<organism evidence="6 7">
    <name type="scientific">Acetobacteroides hydrogenigenes</name>
    <dbReference type="NCBI Taxonomy" id="979970"/>
    <lineage>
        <taxon>Bacteria</taxon>
        <taxon>Pseudomonadati</taxon>
        <taxon>Bacteroidota</taxon>
        <taxon>Bacteroidia</taxon>
        <taxon>Bacteroidales</taxon>
        <taxon>Rikenellaceae</taxon>
        <taxon>Acetobacteroides</taxon>
    </lineage>
</organism>
<comment type="caution">
    <text evidence="6">The sequence shown here is derived from an EMBL/GenBank/DDBJ whole genome shotgun (WGS) entry which is preliminary data.</text>
</comment>
<keyword evidence="1" id="KW-0001">2Fe-2S</keyword>
<dbReference type="InterPro" id="IPR042216">
    <property type="entry name" value="MitoNEET_CISD"/>
</dbReference>
<dbReference type="Gene3D" id="3.40.5.90">
    <property type="entry name" value="CDGSH iron-sulfur domain, mitoNEET-type"/>
    <property type="match status" value="1"/>
</dbReference>
<evidence type="ECO:0000256" key="2">
    <source>
        <dbReference type="ARBA" id="ARBA00022723"/>
    </source>
</evidence>
<sequence>MEDQKKTAEPAATVTITGRGPIHIEGRFELIDASGAKLAVENNLIKICGCGRSQNMPLCDGTHKK</sequence>
<dbReference type="AlphaFoldDB" id="A0A4R2EDD8"/>
<keyword evidence="3" id="KW-0408">Iron</keyword>
<evidence type="ECO:0000256" key="3">
    <source>
        <dbReference type="ARBA" id="ARBA00023004"/>
    </source>
</evidence>
<dbReference type="InterPro" id="IPR018967">
    <property type="entry name" value="FeS-contain_CDGSH-typ"/>
</dbReference>
<keyword evidence="2" id="KW-0479">Metal-binding</keyword>
<keyword evidence="7" id="KW-1185">Reference proteome</keyword>
<dbReference type="OrthoDB" id="9795032at2"/>
<keyword evidence="4" id="KW-0411">Iron-sulfur</keyword>
<evidence type="ECO:0000256" key="1">
    <source>
        <dbReference type="ARBA" id="ARBA00022714"/>
    </source>
</evidence>